<proteinExistence type="predicted"/>
<gene>
    <name evidence="1" type="ORF">ATH84_101844</name>
</gene>
<name>A0AAQ0HHD8_PARVE</name>
<keyword evidence="2" id="KW-1185">Reference proteome</keyword>
<reference evidence="1 2" key="1">
    <citation type="submission" date="2018-08" db="EMBL/GenBank/DDBJ databases">
        <title>Genomic Encyclopedia of Archaeal and Bacterial Type Strains, Phase II (KMG-II): from individual species to whole genera.</title>
        <authorList>
            <person name="Goeker M."/>
        </authorList>
    </citation>
    <scope>NUCLEOTIDE SEQUENCE [LARGE SCALE GENOMIC DNA]</scope>
    <source>
        <strain evidence="1 2">DSM 582</strain>
    </source>
</reference>
<comment type="caution">
    <text evidence="1">The sequence shown here is derived from an EMBL/GenBank/DDBJ whole genome shotgun (WGS) entry which is preliminary data.</text>
</comment>
<evidence type="ECO:0000313" key="1">
    <source>
        <dbReference type="EMBL" id="REG45877.1"/>
    </source>
</evidence>
<protein>
    <submittedName>
        <fullName evidence="1">Uncharacterized protein</fullName>
    </submittedName>
</protein>
<dbReference type="Proteomes" id="UP000256794">
    <property type="component" value="Unassembled WGS sequence"/>
</dbReference>
<organism evidence="1 2">
    <name type="scientific">Paracoccus versutus</name>
    <name type="common">Thiobacillus versutus</name>
    <dbReference type="NCBI Taxonomy" id="34007"/>
    <lineage>
        <taxon>Bacteria</taxon>
        <taxon>Pseudomonadati</taxon>
        <taxon>Pseudomonadota</taxon>
        <taxon>Alphaproteobacteria</taxon>
        <taxon>Rhodobacterales</taxon>
        <taxon>Paracoccaceae</taxon>
        <taxon>Paracoccus</taxon>
    </lineage>
</organism>
<accession>A0AAQ0HHD8</accession>
<evidence type="ECO:0000313" key="2">
    <source>
        <dbReference type="Proteomes" id="UP000256794"/>
    </source>
</evidence>
<dbReference type="RefSeq" id="WP_036758850.1">
    <property type="nucleotide sequence ID" value="NZ_CP035284.1"/>
</dbReference>
<dbReference type="EMBL" id="QUMX01000018">
    <property type="protein sequence ID" value="REG45877.1"/>
    <property type="molecule type" value="Genomic_DNA"/>
</dbReference>
<sequence length="106" mass="11995">MTEREITSIDGGSREYWRERRFAFLLIRLAERSLQKVQWAPLYIQVGIDAQGRPIEILNMAPFDDLDEAVRDIEANPTAVGILVAQGRTHIGWHPVGAVIRRLAGD</sequence>
<dbReference type="AlphaFoldDB" id="A0AAQ0HHD8"/>